<keyword evidence="2" id="KW-1277">Toxin-antitoxin system</keyword>
<dbReference type="Pfam" id="PF05016">
    <property type="entry name" value="ParE_toxin"/>
    <property type="match status" value="1"/>
</dbReference>
<keyword evidence="4" id="KW-1185">Reference proteome</keyword>
<accession>A0ABP9TWP1</accession>
<comment type="similarity">
    <text evidence="1">Belongs to the RelE toxin family.</text>
</comment>
<dbReference type="InterPro" id="IPR007712">
    <property type="entry name" value="RelE/ParE_toxin"/>
</dbReference>
<dbReference type="Gene3D" id="3.30.2310.20">
    <property type="entry name" value="RelE-like"/>
    <property type="match status" value="1"/>
</dbReference>
<evidence type="ECO:0000256" key="1">
    <source>
        <dbReference type="ARBA" id="ARBA00006226"/>
    </source>
</evidence>
<dbReference type="EMBL" id="BAABMM010000016">
    <property type="protein sequence ID" value="GAA5252034.1"/>
    <property type="molecule type" value="Genomic_DNA"/>
</dbReference>
<dbReference type="PANTHER" id="PTHR35601">
    <property type="entry name" value="TOXIN RELE"/>
    <property type="match status" value="1"/>
</dbReference>
<evidence type="ECO:0000256" key="2">
    <source>
        <dbReference type="ARBA" id="ARBA00022649"/>
    </source>
</evidence>
<sequence>MFDPIAFGKPLRYSLKGHRILRVSDYRIIYRIEQETSTVIIIAIKHRKAIYQEFI</sequence>
<evidence type="ECO:0000313" key="4">
    <source>
        <dbReference type="Proteomes" id="UP001628124"/>
    </source>
</evidence>
<gene>
    <name evidence="3" type="ORF">KNCP2_03220</name>
</gene>
<dbReference type="RefSeq" id="WP_412707732.1">
    <property type="nucleotide sequence ID" value="NZ_BAABMM010000016.1"/>
</dbReference>
<reference evidence="3 4" key="1">
    <citation type="journal article" date="2024" name="Microbiol. Immunol.">
        <title>Discovery of a novel spotted fever group Rickettsia, 'Candidatus Rickettsia kedanie,' in unfed larval chigger mites, Leptotrombidium scutellare.</title>
        <authorList>
            <person name="Ogawa M."/>
            <person name="Matsutani M."/>
            <person name="Katayama T."/>
            <person name="Takada N."/>
            <person name="Noda S."/>
            <person name="Takahashi M."/>
            <person name="Kageyama D."/>
            <person name="Hanaoka N."/>
            <person name="Ebihara H."/>
        </authorList>
    </citation>
    <scope>NUCLEOTIDE SEQUENCE [LARGE SCALE GENOMIC DNA]</scope>
    <source>
        <strain evidence="3 4">KNCP2-13</strain>
    </source>
</reference>
<evidence type="ECO:0000313" key="3">
    <source>
        <dbReference type="EMBL" id="GAA5252034.1"/>
    </source>
</evidence>
<dbReference type="PANTHER" id="PTHR35601:SF1">
    <property type="entry name" value="TOXIN RELE"/>
    <property type="match status" value="1"/>
</dbReference>
<name>A0ABP9TWP1_9RICK</name>
<comment type="caution">
    <text evidence="3">The sequence shown here is derived from an EMBL/GenBank/DDBJ whole genome shotgun (WGS) entry which is preliminary data.</text>
</comment>
<protein>
    <recommendedName>
        <fullName evidence="5">Type II toxin-antitoxin system RelE/ParE family toxin</fullName>
    </recommendedName>
</protein>
<evidence type="ECO:0008006" key="5">
    <source>
        <dbReference type="Google" id="ProtNLM"/>
    </source>
</evidence>
<organism evidence="3 4">
    <name type="scientific">Candidatus Rickettsia kedanie</name>
    <dbReference type="NCBI Taxonomy" id="3115352"/>
    <lineage>
        <taxon>Bacteria</taxon>
        <taxon>Pseudomonadati</taxon>
        <taxon>Pseudomonadota</taxon>
        <taxon>Alphaproteobacteria</taxon>
        <taxon>Rickettsiales</taxon>
        <taxon>Rickettsiaceae</taxon>
        <taxon>Rickettsieae</taxon>
        <taxon>Rickettsia</taxon>
        <taxon>spotted fever group</taxon>
    </lineage>
</organism>
<proteinExistence type="inferred from homology"/>
<dbReference type="InterPro" id="IPR035093">
    <property type="entry name" value="RelE/ParE_toxin_dom_sf"/>
</dbReference>
<dbReference type="SUPFAM" id="SSF143011">
    <property type="entry name" value="RelE-like"/>
    <property type="match status" value="1"/>
</dbReference>
<dbReference type="Proteomes" id="UP001628124">
    <property type="component" value="Unassembled WGS sequence"/>
</dbReference>